<organism evidence="8 9">
    <name type="scientific">Chrysemys picta bellii</name>
    <name type="common">Western painted turtle</name>
    <name type="synonym">Emys bellii</name>
    <dbReference type="NCBI Taxonomy" id="8478"/>
    <lineage>
        <taxon>Eukaryota</taxon>
        <taxon>Metazoa</taxon>
        <taxon>Chordata</taxon>
        <taxon>Craniata</taxon>
        <taxon>Vertebrata</taxon>
        <taxon>Euteleostomi</taxon>
        <taxon>Archelosauria</taxon>
        <taxon>Testudinata</taxon>
        <taxon>Testudines</taxon>
        <taxon>Cryptodira</taxon>
        <taxon>Durocryptodira</taxon>
        <taxon>Testudinoidea</taxon>
        <taxon>Emydidae</taxon>
        <taxon>Chrysemys</taxon>
    </lineage>
</organism>
<evidence type="ECO:0000256" key="3">
    <source>
        <dbReference type="ARBA" id="ARBA00023212"/>
    </source>
</evidence>
<accession>A0A8C3P862</accession>
<dbReference type="GO" id="GO:0005814">
    <property type="term" value="C:centriole"/>
    <property type="evidence" value="ECO:0007669"/>
    <property type="project" value="UniProtKB-SubCell"/>
</dbReference>
<dbReference type="OMA" id="HESPWLG"/>
<feature type="domain" description="Protein phosphatase 1 regulatory subunit 35 C-terminal" evidence="7">
    <location>
        <begin position="182"/>
        <end position="323"/>
    </location>
</feature>
<dbReference type="AlphaFoldDB" id="A0A8C3P862"/>
<evidence type="ECO:0000313" key="8">
    <source>
        <dbReference type="Ensembl" id="ENSCPBP00000022930.1"/>
    </source>
</evidence>
<keyword evidence="2" id="KW-0963">Cytoplasm</keyword>
<comment type="subcellular location">
    <subcellularLocation>
        <location evidence="1">Cytoplasm</location>
        <location evidence="1">Cytoskeleton</location>
        <location evidence="1">Microtubule organizing center</location>
        <location evidence="1">Centrosome</location>
        <location evidence="1">Centriole</location>
    </subcellularLocation>
</comment>
<dbReference type="PANTHER" id="PTHR28625:SF1">
    <property type="entry name" value="PROTEIN PHOSPHATASE 1 REGULATORY SUBUNIT 35"/>
    <property type="match status" value="1"/>
</dbReference>
<dbReference type="Proteomes" id="UP000694380">
    <property type="component" value="Unplaced"/>
</dbReference>
<protein>
    <submittedName>
        <fullName evidence="8">Protein phosphatase 1 regulatory subunit 35</fullName>
    </submittedName>
</protein>
<dbReference type="GO" id="GO:0045724">
    <property type="term" value="P:positive regulation of cilium assembly"/>
    <property type="evidence" value="ECO:0007669"/>
    <property type="project" value="TreeGrafter"/>
</dbReference>
<dbReference type="InterPro" id="IPR033590">
    <property type="entry name" value="PPP1R35"/>
</dbReference>
<comment type="similarity">
    <text evidence="4">Belongs to the PPP1R35 family.</text>
</comment>
<evidence type="ECO:0000256" key="2">
    <source>
        <dbReference type="ARBA" id="ARBA00022490"/>
    </source>
</evidence>
<keyword evidence="6" id="KW-0732">Signal</keyword>
<dbReference type="GeneTree" id="ENSGT00390000004198"/>
<evidence type="ECO:0000256" key="1">
    <source>
        <dbReference type="ARBA" id="ARBA00004114"/>
    </source>
</evidence>
<name>A0A8C3P862_CHRPI</name>
<reference evidence="8" key="2">
    <citation type="submission" date="2025-09" db="UniProtKB">
        <authorList>
            <consortium name="Ensembl"/>
        </authorList>
    </citation>
    <scope>IDENTIFICATION</scope>
</reference>
<feature type="signal peptide" evidence="6">
    <location>
        <begin position="1"/>
        <end position="18"/>
    </location>
</feature>
<keyword evidence="3" id="KW-0206">Cytoskeleton</keyword>
<feature type="chain" id="PRO_5034162259" evidence="6">
    <location>
        <begin position="19"/>
        <end position="329"/>
    </location>
</feature>
<feature type="region of interest" description="Disordered" evidence="5">
    <location>
        <begin position="140"/>
        <end position="164"/>
    </location>
</feature>
<feature type="compositionally biased region" description="Pro residues" evidence="5">
    <location>
        <begin position="144"/>
        <end position="157"/>
    </location>
</feature>
<proteinExistence type="inferred from homology"/>
<evidence type="ECO:0000256" key="6">
    <source>
        <dbReference type="SAM" id="SignalP"/>
    </source>
</evidence>
<dbReference type="InterPro" id="IPR029135">
    <property type="entry name" value="PPP1R35_C"/>
</dbReference>
<evidence type="ECO:0000256" key="5">
    <source>
        <dbReference type="SAM" id="MobiDB-lite"/>
    </source>
</evidence>
<dbReference type="GO" id="GO:0019902">
    <property type="term" value="F:phosphatase binding"/>
    <property type="evidence" value="ECO:0007669"/>
    <property type="project" value="InterPro"/>
</dbReference>
<dbReference type="GO" id="GO:1903724">
    <property type="term" value="P:positive regulation of centriole elongation"/>
    <property type="evidence" value="ECO:0007669"/>
    <property type="project" value="TreeGrafter"/>
</dbReference>
<dbReference type="Pfam" id="PF15503">
    <property type="entry name" value="PPP1R35_C"/>
    <property type="match status" value="1"/>
</dbReference>
<dbReference type="PANTHER" id="PTHR28625">
    <property type="entry name" value="PROTEIN PHOSPHATASE 1 REGULATORY SUBUNIT 35"/>
    <property type="match status" value="1"/>
</dbReference>
<reference evidence="8" key="1">
    <citation type="submission" date="2025-08" db="UniProtKB">
        <authorList>
            <consortium name="Ensembl"/>
        </authorList>
    </citation>
    <scope>IDENTIFICATION</scope>
</reference>
<dbReference type="Ensembl" id="ENSCPBT00000027014.1">
    <property type="protein sequence ID" value="ENSCPBP00000022930.1"/>
    <property type="gene ID" value="ENSCPBG00000016395.1"/>
</dbReference>
<sequence>MQGVLVFLLSGLSAPGRAQPLRCRVGEQLPVPLSLRPAALGASGRGGGRPGSGPALGPVQEGEFLPAPTWDPSQNPLGPWPLTLTLTPSLSLCPGQGRWGGYLSQGLRGRYPCPRRFWDSTGPHPRLTLALPQVRFLLGSAPDKAPPSPEPLAPRAPPGTGVAEAGRATTGFREAAGDLATPELHTSLALGEEVRVATHQGFDAHRAAQELLVTSFLARCSVEGKAAAGMNIPREQQLYQGLVSLQVPAEEVLSCALQEKLSLVRSQPEPRREPVPEGPDLLMFYEPQELVAETPYLGVEGLPPLRLQPQIRPPASTFLMFRKLQQWEA</sequence>
<evidence type="ECO:0000259" key="7">
    <source>
        <dbReference type="Pfam" id="PF15503"/>
    </source>
</evidence>
<evidence type="ECO:0000313" key="9">
    <source>
        <dbReference type="Proteomes" id="UP000694380"/>
    </source>
</evidence>
<keyword evidence="9" id="KW-1185">Reference proteome</keyword>
<evidence type="ECO:0000256" key="4">
    <source>
        <dbReference type="ARBA" id="ARBA00029452"/>
    </source>
</evidence>
<feature type="region of interest" description="Disordered" evidence="5">
    <location>
        <begin position="40"/>
        <end position="76"/>
    </location>
</feature>